<accession>A0ABU1ZBH7</accession>
<feature type="signal peptide" evidence="1">
    <location>
        <begin position="1"/>
        <end position="22"/>
    </location>
</feature>
<feature type="chain" id="PRO_5046119512" description="SnoaL-like domain-containing protein" evidence="1">
    <location>
        <begin position="23"/>
        <end position="164"/>
    </location>
</feature>
<reference evidence="2 3" key="1">
    <citation type="submission" date="2023-07" db="EMBL/GenBank/DDBJ databases">
        <title>Sorghum-associated microbial communities from plants grown in Nebraska, USA.</title>
        <authorList>
            <person name="Schachtman D."/>
        </authorList>
    </citation>
    <scope>NUCLEOTIDE SEQUENCE [LARGE SCALE GENOMIC DNA]</scope>
    <source>
        <strain evidence="2 3">BE310</strain>
    </source>
</reference>
<dbReference type="EMBL" id="JAVDXQ010000004">
    <property type="protein sequence ID" value="MDR7297943.1"/>
    <property type="molecule type" value="Genomic_DNA"/>
</dbReference>
<name>A0ABU1ZBH7_9BURK</name>
<organism evidence="2 3">
    <name type="scientific">Pelomonas aquatica</name>
    <dbReference type="NCBI Taxonomy" id="431058"/>
    <lineage>
        <taxon>Bacteria</taxon>
        <taxon>Pseudomonadati</taxon>
        <taxon>Pseudomonadota</taxon>
        <taxon>Betaproteobacteria</taxon>
        <taxon>Burkholderiales</taxon>
        <taxon>Sphaerotilaceae</taxon>
        <taxon>Roseateles</taxon>
    </lineage>
</organism>
<dbReference type="RefSeq" id="WP_310346696.1">
    <property type="nucleotide sequence ID" value="NZ_JAVDXQ010000004.1"/>
</dbReference>
<keyword evidence="3" id="KW-1185">Reference proteome</keyword>
<gene>
    <name evidence="2" type="ORF">J2X16_003292</name>
</gene>
<sequence>MRKMFQTMVFMTAFLCGVPATAEPGPDLAFVKQEPFRNAKQALDTTSITTAHDARVIGEAITPVMRLLVALTYAKFPESVNKEVLTDHGRAALRQPPLRNEKKRLSIASVGAWKVCSDDMLSFTATYHDLFRKNPWTAHFLFKKVDGVWRFHDHAEIGADAVCR</sequence>
<comment type="caution">
    <text evidence="2">The sequence shown here is derived from an EMBL/GenBank/DDBJ whole genome shotgun (WGS) entry which is preliminary data.</text>
</comment>
<proteinExistence type="predicted"/>
<keyword evidence="1" id="KW-0732">Signal</keyword>
<evidence type="ECO:0000313" key="3">
    <source>
        <dbReference type="Proteomes" id="UP001180536"/>
    </source>
</evidence>
<evidence type="ECO:0000313" key="2">
    <source>
        <dbReference type="EMBL" id="MDR7297943.1"/>
    </source>
</evidence>
<evidence type="ECO:0008006" key="4">
    <source>
        <dbReference type="Google" id="ProtNLM"/>
    </source>
</evidence>
<protein>
    <recommendedName>
        <fullName evidence="4">SnoaL-like domain-containing protein</fullName>
    </recommendedName>
</protein>
<dbReference type="Proteomes" id="UP001180536">
    <property type="component" value="Unassembled WGS sequence"/>
</dbReference>
<evidence type="ECO:0000256" key="1">
    <source>
        <dbReference type="SAM" id="SignalP"/>
    </source>
</evidence>